<dbReference type="KEGG" id="mng:MNEG_3981"/>
<dbReference type="AlphaFoldDB" id="A0A0D2LB36"/>
<dbReference type="CDD" id="cd16442">
    <property type="entry name" value="BPL"/>
    <property type="match status" value="1"/>
</dbReference>
<feature type="domain" description="BPL/LPL catalytic" evidence="3">
    <location>
        <begin position="59"/>
        <end position="260"/>
    </location>
</feature>
<comment type="similarity">
    <text evidence="1">Belongs to the biotin--protein ligase family.</text>
</comment>
<dbReference type="EMBL" id="KK100749">
    <property type="protein sequence ID" value="KIZ03979.1"/>
    <property type="molecule type" value="Genomic_DNA"/>
</dbReference>
<dbReference type="STRING" id="145388.A0A0D2LB36"/>
<dbReference type="Proteomes" id="UP000054498">
    <property type="component" value="Unassembled WGS sequence"/>
</dbReference>
<dbReference type="RefSeq" id="XP_013902998.1">
    <property type="nucleotide sequence ID" value="XM_014047544.1"/>
</dbReference>
<proteinExistence type="inferred from homology"/>
<accession>A0A0D2LB36</accession>
<protein>
    <recommendedName>
        <fullName evidence="3">BPL/LPL catalytic domain-containing protein</fullName>
    </recommendedName>
</protein>
<dbReference type="GeneID" id="25736859"/>
<name>A0A0D2LB36_9CHLO</name>
<gene>
    <name evidence="4" type="ORF">MNEG_3981</name>
</gene>
<dbReference type="OrthoDB" id="10250105at2759"/>
<keyword evidence="5" id="KW-1185">Reference proteome</keyword>
<reference evidence="4 5" key="1">
    <citation type="journal article" date="2013" name="BMC Genomics">
        <title>Reconstruction of the lipid metabolism for the microalga Monoraphidium neglectum from its genome sequence reveals characteristics suitable for biofuel production.</title>
        <authorList>
            <person name="Bogen C."/>
            <person name="Al-Dilaimi A."/>
            <person name="Albersmeier A."/>
            <person name="Wichmann J."/>
            <person name="Grundmann M."/>
            <person name="Rupp O."/>
            <person name="Lauersen K.J."/>
            <person name="Blifernez-Klassen O."/>
            <person name="Kalinowski J."/>
            <person name="Goesmann A."/>
            <person name="Mussgnug J.H."/>
            <person name="Kruse O."/>
        </authorList>
    </citation>
    <scope>NUCLEOTIDE SEQUENCE [LARGE SCALE GENOMIC DNA]</scope>
    <source>
        <strain evidence="4 5">SAG 48.87</strain>
    </source>
</reference>
<evidence type="ECO:0000259" key="3">
    <source>
        <dbReference type="PROSITE" id="PS51733"/>
    </source>
</evidence>
<dbReference type="InterPro" id="IPR004408">
    <property type="entry name" value="Biotin_CoA_COase_ligase"/>
</dbReference>
<dbReference type="GO" id="GO:0004077">
    <property type="term" value="F:biotin--[biotin carboxyl-carrier protein] ligase activity"/>
    <property type="evidence" value="ECO:0007669"/>
    <property type="project" value="InterPro"/>
</dbReference>
<dbReference type="InterPro" id="IPR045864">
    <property type="entry name" value="aa-tRNA-synth_II/BPL/LPL"/>
</dbReference>
<evidence type="ECO:0000256" key="2">
    <source>
        <dbReference type="ARBA" id="ARBA00022598"/>
    </source>
</evidence>
<keyword evidence="2" id="KW-0436">Ligase</keyword>
<dbReference type="SUPFAM" id="SSF55681">
    <property type="entry name" value="Class II aaRS and biotin synthetases"/>
    <property type="match status" value="1"/>
</dbReference>
<dbReference type="Gene3D" id="3.30.930.10">
    <property type="entry name" value="Bira Bifunctional Protein, Domain 2"/>
    <property type="match status" value="1"/>
</dbReference>
<dbReference type="Pfam" id="PF03099">
    <property type="entry name" value="BPL_LplA_LipB"/>
    <property type="match status" value="1"/>
</dbReference>
<evidence type="ECO:0000313" key="5">
    <source>
        <dbReference type="Proteomes" id="UP000054498"/>
    </source>
</evidence>
<evidence type="ECO:0000256" key="1">
    <source>
        <dbReference type="ARBA" id="ARBA00009934"/>
    </source>
</evidence>
<dbReference type="PANTHER" id="PTHR12835:SF5">
    <property type="entry name" value="BIOTIN--PROTEIN LIGASE"/>
    <property type="match status" value="1"/>
</dbReference>
<sequence length="351" mass="36994">MAVAGGDQEVSLHVIARDAAVLEELKQQFESADGYSCSLSCHDPSSCPHLDAPGGFDCAGFSAALSTRQMGRLLLSTRSIASTQEFMRRHAAVLPEGSVIVADQQTSGKGRGGNQWTSPDGCLMFTAGRRLKVPGSQAPFINYLTCLAVVRGVADAAAPWLKGAAPDVRIKWPNDIYSGGLKIGGALIHTTWQTDRFSVLAGIGLNVSNRQPTTCLEEVLARQAASAAEQGTAAPEVVLSRGAVLAHVLNHLERCYDEFEARGFAGLEASYLESWMHSGQQVEVEAGTSAAAAPGEASAADAAQRVRLTIRGLSEHGFLLAVDAAGGRWELTPDGNSLDMLAGLIRRKLPG</sequence>
<organism evidence="4 5">
    <name type="scientific">Monoraphidium neglectum</name>
    <dbReference type="NCBI Taxonomy" id="145388"/>
    <lineage>
        <taxon>Eukaryota</taxon>
        <taxon>Viridiplantae</taxon>
        <taxon>Chlorophyta</taxon>
        <taxon>core chlorophytes</taxon>
        <taxon>Chlorophyceae</taxon>
        <taxon>CS clade</taxon>
        <taxon>Sphaeropleales</taxon>
        <taxon>Selenastraceae</taxon>
        <taxon>Monoraphidium</taxon>
    </lineage>
</organism>
<dbReference type="InterPro" id="IPR004143">
    <property type="entry name" value="BPL_LPL_catalytic"/>
</dbReference>
<dbReference type="PANTHER" id="PTHR12835">
    <property type="entry name" value="BIOTIN PROTEIN LIGASE"/>
    <property type="match status" value="1"/>
</dbReference>
<dbReference type="GO" id="GO:0005737">
    <property type="term" value="C:cytoplasm"/>
    <property type="evidence" value="ECO:0007669"/>
    <property type="project" value="TreeGrafter"/>
</dbReference>
<dbReference type="PROSITE" id="PS51733">
    <property type="entry name" value="BPL_LPL_CATALYTIC"/>
    <property type="match status" value="1"/>
</dbReference>
<evidence type="ECO:0000313" key="4">
    <source>
        <dbReference type="EMBL" id="KIZ03979.1"/>
    </source>
</evidence>
<dbReference type="NCBIfam" id="TIGR00121">
    <property type="entry name" value="birA_ligase"/>
    <property type="match status" value="1"/>
</dbReference>